<evidence type="ECO:0000256" key="11">
    <source>
        <dbReference type="ARBA" id="ARBA00023033"/>
    </source>
</evidence>
<dbReference type="HOGENOM" id="CLU_001570_2_3_1"/>
<dbReference type="InterPro" id="IPR036396">
    <property type="entry name" value="Cyt_P450_sf"/>
</dbReference>
<evidence type="ECO:0000256" key="7">
    <source>
        <dbReference type="ARBA" id="ARBA00022723"/>
    </source>
</evidence>
<evidence type="ECO:0000256" key="9">
    <source>
        <dbReference type="ARBA" id="ARBA00023002"/>
    </source>
</evidence>
<keyword evidence="7 13" id="KW-0479">Metal-binding</keyword>
<dbReference type="Pfam" id="PF00067">
    <property type="entry name" value="p450"/>
    <property type="match status" value="1"/>
</dbReference>
<evidence type="ECO:0000256" key="13">
    <source>
        <dbReference type="PIRSR" id="PIRSR602401-1"/>
    </source>
</evidence>
<feature type="binding site" description="axial binding residue" evidence="13">
    <location>
        <position position="431"/>
    </location>
    <ligand>
        <name>heme</name>
        <dbReference type="ChEBI" id="CHEBI:30413"/>
    </ligand>
    <ligandPart>
        <name>Fe</name>
        <dbReference type="ChEBI" id="CHEBI:18248"/>
    </ligandPart>
</feature>
<dbReference type="GO" id="GO:0020037">
    <property type="term" value="F:heme binding"/>
    <property type="evidence" value="ECO:0007669"/>
    <property type="project" value="InterPro"/>
</dbReference>
<keyword evidence="10 13" id="KW-0408">Iron</keyword>
<dbReference type="InterPro" id="IPR050364">
    <property type="entry name" value="Cytochrome_P450_fung"/>
</dbReference>
<dbReference type="InterPro" id="IPR017972">
    <property type="entry name" value="Cyt_P450_CS"/>
</dbReference>
<organism evidence="16 17">
    <name type="scientific">Fomitopsis schrenkii</name>
    <name type="common">Brown rot fungus</name>
    <dbReference type="NCBI Taxonomy" id="2126942"/>
    <lineage>
        <taxon>Eukaryota</taxon>
        <taxon>Fungi</taxon>
        <taxon>Dikarya</taxon>
        <taxon>Basidiomycota</taxon>
        <taxon>Agaricomycotina</taxon>
        <taxon>Agaricomycetes</taxon>
        <taxon>Polyporales</taxon>
        <taxon>Fomitopsis</taxon>
    </lineage>
</organism>
<feature type="chain" id="PRO_5004562691" description="Cytochrome P450" evidence="15">
    <location>
        <begin position="20"/>
        <end position="507"/>
    </location>
</feature>
<dbReference type="InterPro" id="IPR001128">
    <property type="entry name" value="Cyt_P450"/>
</dbReference>
<evidence type="ECO:0000256" key="15">
    <source>
        <dbReference type="SAM" id="SignalP"/>
    </source>
</evidence>
<evidence type="ECO:0000313" key="17">
    <source>
        <dbReference type="Proteomes" id="UP000015241"/>
    </source>
</evidence>
<dbReference type="PANTHER" id="PTHR46300:SF7">
    <property type="entry name" value="P450, PUTATIVE (EUROFUNG)-RELATED"/>
    <property type="match status" value="1"/>
</dbReference>
<keyword evidence="6" id="KW-0812">Transmembrane</keyword>
<evidence type="ECO:0000256" key="1">
    <source>
        <dbReference type="ARBA" id="ARBA00001971"/>
    </source>
</evidence>
<keyword evidence="11 14" id="KW-0503">Monooxygenase</keyword>
<dbReference type="Proteomes" id="UP000015241">
    <property type="component" value="Unassembled WGS sequence"/>
</dbReference>
<dbReference type="PANTHER" id="PTHR46300">
    <property type="entry name" value="P450, PUTATIVE (EUROFUNG)-RELATED-RELATED"/>
    <property type="match status" value="1"/>
</dbReference>
<evidence type="ECO:0000256" key="2">
    <source>
        <dbReference type="ARBA" id="ARBA00004167"/>
    </source>
</evidence>
<protein>
    <recommendedName>
        <fullName evidence="18">Cytochrome P450</fullName>
    </recommendedName>
</protein>
<evidence type="ECO:0008006" key="18">
    <source>
        <dbReference type="Google" id="ProtNLM"/>
    </source>
</evidence>
<sequence length="507" mass="56933">MAWAPVYVLTAILTTVCLAHFLSRTRLPPGPAGLPLAGNILQFPRKHIAASLGSLKNIYGDIIYMHVFGREFVILNAAVDAVELFDRRGSRYSDRPRTIMAGELVGKKHAVLFHPYGEELRQHRRLLKSAFESRRLAEYWELQYTVSYKLLAALLKTPEDLMAHLRHSAGAFTMRIAYGYNVSDGPEEDQFVTLAEELARLTAKASSPGRWLVDSFPALRHVPSWFPGAGFKRWAINARKITNEFAAAPYLHAKTAATAGIRSFVSDTVDLVEGELGRPLTKADDEFLKWTSASIYSVSVAINSSFFLMMAVYPEVQSKAQAELDAVISRDRLARIEDRSSLPYIEALIKELHRFRPITPLAPHTTLVDDEYKGYRIPKGSWVMANTRAIMHDASIFPHPERFWPERFLPEGAGCTADPREYSFGYGRRRCPGLSIAESALFISITHVLAVFKISHPVDEYGHVITEPAEFTDEHIAHPYPFRCTIEPRSDAMVKLVAQMVSLSSDI</sequence>
<comment type="subcellular location">
    <subcellularLocation>
        <location evidence="2">Membrane</location>
        <topology evidence="2">Single-pass membrane protein</topology>
    </subcellularLocation>
</comment>
<dbReference type="AlphaFoldDB" id="S8DYM7"/>
<evidence type="ECO:0000313" key="16">
    <source>
        <dbReference type="EMBL" id="EPS96213.1"/>
    </source>
</evidence>
<dbReference type="InParanoid" id="S8DYM7"/>
<dbReference type="eggNOG" id="KOG0156">
    <property type="taxonomic scope" value="Eukaryota"/>
</dbReference>
<keyword evidence="9 14" id="KW-0560">Oxidoreductase</keyword>
<keyword evidence="15" id="KW-0732">Signal</keyword>
<dbReference type="STRING" id="743788.S8DYM7"/>
<keyword evidence="5 13" id="KW-0349">Heme</keyword>
<dbReference type="PRINTS" id="PR00385">
    <property type="entry name" value="P450"/>
</dbReference>
<dbReference type="GO" id="GO:0016020">
    <property type="term" value="C:membrane"/>
    <property type="evidence" value="ECO:0007669"/>
    <property type="project" value="UniProtKB-SubCell"/>
</dbReference>
<keyword evidence="12" id="KW-0472">Membrane</keyword>
<evidence type="ECO:0000256" key="3">
    <source>
        <dbReference type="ARBA" id="ARBA00005179"/>
    </source>
</evidence>
<dbReference type="GO" id="GO:0016705">
    <property type="term" value="F:oxidoreductase activity, acting on paired donors, with incorporation or reduction of molecular oxygen"/>
    <property type="evidence" value="ECO:0007669"/>
    <property type="project" value="InterPro"/>
</dbReference>
<dbReference type="InterPro" id="IPR002401">
    <property type="entry name" value="Cyt_P450_E_grp-I"/>
</dbReference>
<dbReference type="OrthoDB" id="2789670at2759"/>
<proteinExistence type="inferred from homology"/>
<comment type="similarity">
    <text evidence="4 14">Belongs to the cytochrome P450 family.</text>
</comment>
<reference evidence="16 17" key="1">
    <citation type="journal article" date="2012" name="Science">
        <title>The Paleozoic origin of enzymatic lignin decomposition reconstructed from 31 fungal genomes.</title>
        <authorList>
            <person name="Floudas D."/>
            <person name="Binder M."/>
            <person name="Riley R."/>
            <person name="Barry K."/>
            <person name="Blanchette R.A."/>
            <person name="Henrissat B."/>
            <person name="Martinez A.T."/>
            <person name="Otillar R."/>
            <person name="Spatafora J.W."/>
            <person name="Yadav J.S."/>
            <person name="Aerts A."/>
            <person name="Benoit I."/>
            <person name="Boyd A."/>
            <person name="Carlson A."/>
            <person name="Copeland A."/>
            <person name="Coutinho P.M."/>
            <person name="de Vries R.P."/>
            <person name="Ferreira P."/>
            <person name="Findley K."/>
            <person name="Foster B."/>
            <person name="Gaskell J."/>
            <person name="Glotzer D."/>
            <person name="Gorecki P."/>
            <person name="Heitman J."/>
            <person name="Hesse C."/>
            <person name="Hori C."/>
            <person name="Igarashi K."/>
            <person name="Jurgens J.A."/>
            <person name="Kallen N."/>
            <person name="Kersten P."/>
            <person name="Kohler A."/>
            <person name="Kuees U."/>
            <person name="Kumar T.K.A."/>
            <person name="Kuo A."/>
            <person name="LaButti K."/>
            <person name="Larrondo L.F."/>
            <person name="Lindquist E."/>
            <person name="Ling A."/>
            <person name="Lombard V."/>
            <person name="Lucas S."/>
            <person name="Lundell T."/>
            <person name="Martin R."/>
            <person name="McLaughlin D.J."/>
            <person name="Morgenstern I."/>
            <person name="Morin E."/>
            <person name="Murat C."/>
            <person name="Nagy L.G."/>
            <person name="Nolan M."/>
            <person name="Ohm R.A."/>
            <person name="Patyshakuliyeva A."/>
            <person name="Rokas A."/>
            <person name="Ruiz-Duenas F.J."/>
            <person name="Sabat G."/>
            <person name="Salamov A."/>
            <person name="Samejima M."/>
            <person name="Schmutz J."/>
            <person name="Slot J.C."/>
            <person name="St John F."/>
            <person name="Stenlid J."/>
            <person name="Sun H."/>
            <person name="Sun S."/>
            <person name="Syed K."/>
            <person name="Tsang A."/>
            <person name="Wiebenga A."/>
            <person name="Young D."/>
            <person name="Pisabarro A."/>
            <person name="Eastwood D.C."/>
            <person name="Martin F."/>
            <person name="Cullen D."/>
            <person name="Grigoriev I.V."/>
            <person name="Hibbett D.S."/>
        </authorList>
    </citation>
    <scope>NUCLEOTIDE SEQUENCE</scope>
    <source>
        <strain evidence="17">FP-58527</strain>
    </source>
</reference>
<gene>
    <name evidence="16" type="ORF">FOMPIDRAFT_1032524</name>
</gene>
<dbReference type="GO" id="GO:0004497">
    <property type="term" value="F:monooxygenase activity"/>
    <property type="evidence" value="ECO:0007669"/>
    <property type="project" value="UniProtKB-KW"/>
</dbReference>
<keyword evidence="8" id="KW-1133">Transmembrane helix</keyword>
<comment type="pathway">
    <text evidence="3">Secondary metabolite biosynthesis.</text>
</comment>
<evidence type="ECO:0000256" key="10">
    <source>
        <dbReference type="ARBA" id="ARBA00023004"/>
    </source>
</evidence>
<dbReference type="GO" id="GO:0005506">
    <property type="term" value="F:iron ion binding"/>
    <property type="evidence" value="ECO:0007669"/>
    <property type="project" value="InterPro"/>
</dbReference>
<dbReference type="Gene3D" id="1.10.630.10">
    <property type="entry name" value="Cytochrome P450"/>
    <property type="match status" value="1"/>
</dbReference>
<accession>S8DYM7</accession>
<name>S8DYM7_FOMSC</name>
<evidence type="ECO:0000256" key="6">
    <source>
        <dbReference type="ARBA" id="ARBA00022692"/>
    </source>
</evidence>
<dbReference type="EMBL" id="KE504192">
    <property type="protein sequence ID" value="EPS96213.1"/>
    <property type="molecule type" value="Genomic_DNA"/>
</dbReference>
<dbReference type="PRINTS" id="PR00463">
    <property type="entry name" value="EP450I"/>
</dbReference>
<evidence type="ECO:0000256" key="14">
    <source>
        <dbReference type="RuleBase" id="RU000461"/>
    </source>
</evidence>
<evidence type="ECO:0000256" key="12">
    <source>
        <dbReference type="ARBA" id="ARBA00023136"/>
    </source>
</evidence>
<keyword evidence="17" id="KW-1185">Reference proteome</keyword>
<dbReference type="CDD" id="cd11065">
    <property type="entry name" value="CYP64-like"/>
    <property type="match status" value="1"/>
</dbReference>
<comment type="cofactor">
    <cofactor evidence="1 13">
        <name>heme</name>
        <dbReference type="ChEBI" id="CHEBI:30413"/>
    </cofactor>
</comment>
<feature type="signal peptide" evidence="15">
    <location>
        <begin position="1"/>
        <end position="19"/>
    </location>
</feature>
<dbReference type="PROSITE" id="PS00086">
    <property type="entry name" value="CYTOCHROME_P450"/>
    <property type="match status" value="1"/>
</dbReference>
<evidence type="ECO:0000256" key="4">
    <source>
        <dbReference type="ARBA" id="ARBA00010617"/>
    </source>
</evidence>
<dbReference type="SUPFAM" id="SSF48264">
    <property type="entry name" value="Cytochrome P450"/>
    <property type="match status" value="1"/>
</dbReference>
<evidence type="ECO:0000256" key="8">
    <source>
        <dbReference type="ARBA" id="ARBA00022989"/>
    </source>
</evidence>
<evidence type="ECO:0000256" key="5">
    <source>
        <dbReference type="ARBA" id="ARBA00022617"/>
    </source>
</evidence>